<reference evidence="1" key="1">
    <citation type="journal article" date="2016" name="Front. Microbiol.">
        <title>Genome Sequence of the Piezophilic, Mesophilic Sulfate-Reducing Bacterium Desulfovibrio indicus J2T.</title>
        <authorList>
            <person name="Cao J."/>
            <person name="Maignien L."/>
            <person name="Shao Z."/>
            <person name="Alain K."/>
            <person name="Jebbar M."/>
        </authorList>
    </citation>
    <scope>NUCLEOTIDE SEQUENCE</scope>
    <source>
        <strain evidence="1">DSM 16372</strain>
    </source>
</reference>
<dbReference type="AlphaFoldDB" id="A0AAV4ZJM2"/>
<dbReference type="RefSeq" id="WP_156453907.1">
    <property type="nucleotide sequence ID" value="NZ_BPQO01000007.1"/>
</dbReference>
<keyword evidence="2" id="KW-1185">Reference proteome</keyword>
<proteinExistence type="predicted"/>
<organism evidence="1 2">
    <name type="scientific">Methylobacterium hispanicum</name>
    <dbReference type="NCBI Taxonomy" id="270350"/>
    <lineage>
        <taxon>Bacteria</taxon>
        <taxon>Pseudomonadati</taxon>
        <taxon>Pseudomonadota</taxon>
        <taxon>Alphaproteobacteria</taxon>
        <taxon>Hyphomicrobiales</taxon>
        <taxon>Methylobacteriaceae</taxon>
        <taxon>Methylobacterium</taxon>
    </lineage>
</organism>
<protein>
    <submittedName>
        <fullName evidence="1">Uncharacterized protein</fullName>
    </submittedName>
</protein>
<dbReference type="Proteomes" id="UP001055247">
    <property type="component" value="Unassembled WGS sequence"/>
</dbReference>
<evidence type="ECO:0000313" key="1">
    <source>
        <dbReference type="EMBL" id="GJD88686.1"/>
    </source>
</evidence>
<comment type="caution">
    <text evidence="1">The sequence shown here is derived from an EMBL/GenBank/DDBJ whole genome shotgun (WGS) entry which is preliminary data.</text>
</comment>
<accession>A0AAV4ZJM2</accession>
<reference evidence="1" key="2">
    <citation type="submission" date="2021-08" db="EMBL/GenBank/DDBJ databases">
        <authorList>
            <person name="Tani A."/>
            <person name="Ola A."/>
            <person name="Ogura Y."/>
            <person name="Katsura K."/>
            <person name="Hayashi T."/>
        </authorList>
    </citation>
    <scope>NUCLEOTIDE SEQUENCE</scope>
    <source>
        <strain evidence="1">DSM 16372</strain>
    </source>
</reference>
<gene>
    <name evidence="1" type="ORF">BHAOGJBA_2207</name>
</gene>
<dbReference type="EMBL" id="BPQO01000007">
    <property type="protein sequence ID" value="GJD88686.1"/>
    <property type="molecule type" value="Genomic_DNA"/>
</dbReference>
<evidence type="ECO:0000313" key="2">
    <source>
        <dbReference type="Proteomes" id="UP001055247"/>
    </source>
</evidence>
<sequence length="54" mass="5538">MTLHGLLDRLLVLCIVLVLAGTCATLSAAGFERVGESVGLAALVAGLATAWWRG</sequence>
<name>A0AAV4ZJM2_9HYPH</name>